<organism evidence="1">
    <name type="scientific">Rhizobium sp. ZPR4</name>
    <dbReference type="NCBI Taxonomy" id="3158966"/>
    <lineage>
        <taxon>Bacteria</taxon>
        <taxon>Pseudomonadati</taxon>
        <taxon>Pseudomonadota</taxon>
        <taxon>Alphaproteobacteria</taxon>
        <taxon>Hyphomicrobiales</taxon>
        <taxon>Rhizobiaceae</taxon>
        <taxon>Rhizobium/Agrobacterium group</taxon>
        <taxon>Rhizobium</taxon>
    </lineage>
</organism>
<dbReference type="PANTHER" id="PTHR39166">
    <property type="entry name" value="BLL1166 PROTEIN"/>
    <property type="match status" value="1"/>
</dbReference>
<sequence>MVVSKRMGAMRMSEQAELEDIVFKSPLLMPLLKRWDEIALPDCWLVAGAIAQTVWNHAFGLPSSHGINDLDIVYFDADDLSEQAEADHATRVREMFSDLPVWIDVKNEARVHCWYEAKFGYPIPPYKSTLDAITTFPTTATAVGLRPNGEGLECCAPFGLSDLLNGIVRPNKKQITQAIYEQKVHRWTAVWPRLTVMDWDG</sequence>
<reference evidence="1" key="1">
    <citation type="submission" date="2024-06" db="EMBL/GenBank/DDBJ databases">
        <authorList>
            <person name="Li T."/>
            <person name="Gao R."/>
        </authorList>
    </citation>
    <scope>NUCLEOTIDE SEQUENCE</scope>
    <source>
        <strain evidence="1">ZPR4</strain>
    </source>
</reference>
<dbReference type="EMBL" id="CP157968">
    <property type="protein sequence ID" value="XBU02426.1"/>
    <property type="molecule type" value="Genomic_DNA"/>
</dbReference>
<dbReference type="RefSeq" id="WP_350019287.1">
    <property type="nucleotide sequence ID" value="NZ_CP157968.1"/>
</dbReference>
<dbReference type="PANTHER" id="PTHR39166:SF1">
    <property type="entry name" value="BLL1166 PROTEIN"/>
    <property type="match status" value="1"/>
</dbReference>
<protein>
    <submittedName>
        <fullName evidence="1">Nucleotidyltransferase family protein</fullName>
    </submittedName>
</protein>
<dbReference type="AlphaFoldDB" id="A0AAU7SIL0"/>
<dbReference type="InterPro" id="IPR009267">
    <property type="entry name" value="NTP_transf_6"/>
</dbReference>
<evidence type="ECO:0000313" key="1">
    <source>
        <dbReference type="EMBL" id="XBU02426.1"/>
    </source>
</evidence>
<name>A0AAU7SIL0_9HYPH</name>
<accession>A0AAU7SIL0</accession>
<gene>
    <name evidence="1" type="ORF">ABOK31_26005</name>
</gene>
<dbReference type="Pfam" id="PF06042">
    <property type="entry name" value="NTP_transf_6"/>
    <property type="match status" value="1"/>
</dbReference>
<proteinExistence type="predicted"/>